<comment type="caution">
    <text evidence="1">The sequence shown here is derived from an EMBL/GenBank/DDBJ whole genome shotgun (WGS) entry which is preliminary data.</text>
</comment>
<dbReference type="EMBL" id="JANBVB010000850">
    <property type="protein sequence ID" value="KAJ2891950.1"/>
    <property type="molecule type" value="Genomic_DNA"/>
</dbReference>
<keyword evidence="2" id="KW-1185">Reference proteome</keyword>
<name>A0ACC1M1C6_9FUNG</name>
<dbReference type="Proteomes" id="UP001139981">
    <property type="component" value="Unassembled WGS sequence"/>
</dbReference>
<gene>
    <name evidence="1" type="ORF">IWW38_003406</name>
</gene>
<feature type="non-terminal residue" evidence="1">
    <location>
        <position position="1054"/>
    </location>
</feature>
<sequence length="1054" mass="115566">MANFLGRRRTVGDDSSHQERPFELSTSLHSDQQQAIYDFTRRGIGTRSIYAAPTPVPRPGDNADADYSQTPNSIRDRTMLLSSLTRHAGRHDDTTTTSNYNEAASAGLTFMASTSRRRESGGGGDASSSTSSRDDMASIDRILSHGLPGPTASNLSRLLLRERPPSSSPPTTIPSDLHHNRGGSVQLPPLDFGYLSSDRIPRNAKRLEPNVAEPFLDDQPSSSLSSSHKSLPQWPRAPQMHDHLGLRPEQDSGSEMDLLLPGPESGLERPSSPLFFDQPSLEESHSHSYLQRYGHAALDLVVWPLQYVPAVVLGLILNLLDGLSYGLIAFPVSIPVFDKFGPVGFSMYMLSTAVSQLVYSSGASAFRGANGSMLIEAIPFLYAMCETIVRSVGDDQPERIVATTMVAYATSTIITGAVFFSLGFLGIGTLVDFFPRHILVGCIGGVGYFLFQTGLEVTSRLKLELSWHVVRELFRPNTLGLWASSLLVAVLLRVLNSRFKHPLFVPMFFMIVPAAFYMATATLGLSLETLRAAGWVFSLPDSSVPFYHFYTLFDFGNTDWHAVWQAGPTMLGLAFFSILHVPINVPALAVSTNADKVDTNRELVAHGISNILSGCLGSFQNYLVYSNSLLFIRSGGNSNLAGMMLCAATLGIFFSGPAIIGFIPTMVVGALIFHLGLELMREALVDTVGVVNRIEYATILSIVLAMAVLGFNEGIFLGILTACFFFILLYSRRSAVRKTYTGSAVRSTVRRLYGQRHFLDNVCKQIQVMRLQGFMFFGTINGVEASIRQLLDLRQWQANPIRFLVLDFALVNGMDFSAAEAFIRVRRLLEAREIYMVICGAGRSSEVGRALRKAAVWSDRESEYVQTFSSLNEALEWCENVLLQFYYLHQAAISGVAVPQSYSLVTAPHPDNVEAFGTSPRRAMISKATYTAMSASRMQSPQVERQQLAAISLLQQAFQDIDSEQPVDEVLALIAPRFVRKHLGSGQRLWQAGTASLGMYLVEAGTLRMYVENGAGSSEATESILPGTTLGELALVTKKNHHTTVVADSDVTLW</sequence>
<evidence type="ECO:0000313" key="2">
    <source>
        <dbReference type="Proteomes" id="UP001139981"/>
    </source>
</evidence>
<reference evidence="1" key="1">
    <citation type="submission" date="2022-07" db="EMBL/GenBank/DDBJ databases">
        <title>Phylogenomic reconstructions and comparative analyses of Kickxellomycotina fungi.</title>
        <authorList>
            <person name="Reynolds N.K."/>
            <person name="Stajich J.E."/>
            <person name="Barry K."/>
            <person name="Grigoriev I.V."/>
            <person name="Crous P."/>
            <person name="Smith M.E."/>
        </authorList>
    </citation>
    <scope>NUCLEOTIDE SEQUENCE</scope>
    <source>
        <strain evidence="1">CBS 190363</strain>
    </source>
</reference>
<protein>
    <submittedName>
        <fullName evidence="1">Uncharacterized protein</fullName>
    </submittedName>
</protein>
<organism evidence="1 2">
    <name type="scientific">Coemansia aciculifera</name>
    <dbReference type="NCBI Taxonomy" id="417176"/>
    <lineage>
        <taxon>Eukaryota</taxon>
        <taxon>Fungi</taxon>
        <taxon>Fungi incertae sedis</taxon>
        <taxon>Zoopagomycota</taxon>
        <taxon>Kickxellomycotina</taxon>
        <taxon>Kickxellomycetes</taxon>
        <taxon>Kickxellales</taxon>
        <taxon>Kickxellaceae</taxon>
        <taxon>Coemansia</taxon>
    </lineage>
</organism>
<evidence type="ECO:0000313" key="1">
    <source>
        <dbReference type="EMBL" id="KAJ2891950.1"/>
    </source>
</evidence>
<proteinExistence type="predicted"/>
<accession>A0ACC1M1C6</accession>